<dbReference type="SUPFAM" id="SSF55486">
    <property type="entry name" value="Metalloproteases ('zincins'), catalytic domain"/>
    <property type="match status" value="1"/>
</dbReference>
<reference evidence="1" key="1">
    <citation type="journal article" date="2014" name="Front. Microbiol.">
        <title>High frequency of phylogenetically diverse reductive dehalogenase-homologous genes in deep subseafloor sedimentary metagenomes.</title>
        <authorList>
            <person name="Kawai M."/>
            <person name="Futagami T."/>
            <person name="Toyoda A."/>
            <person name="Takaki Y."/>
            <person name="Nishi S."/>
            <person name="Hori S."/>
            <person name="Arai W."/>
            <person name="Tsubouchi T."/>
            <person name="Morono Y."/>
            <person name="Uchiyama I."/>
            <person name="Ito T."/>
            <person name="Fujiyama A."/>
            <person name="Inagaki F."/>
            <person name="Takami H."/>
        </authorList>
    </citation>
    <scope>NUCLEOTIDE SEQUENCE</scope>
    <source>
        <strain evidence="1">Expedition CK06-06</strain>
    </source>
</reference>
<sequence>DFYRNKLNSLTDIDNLYWKRYEELFNREPYTDNPPWAYIPHYTMASIHIHQGSMGDITNDMLRHCFEKVSGVTSYLEKPEEFGRFVFEKVIRPSGAYSYLELFKRIGGEPFSLKYFTEDQ</sequence>
<feature type="non-terminal residue" evidence="1">
    <location>
        <position position="1"/>
    </location>
</feature>
<gene>
    <name evidence="1" type="ORF">S06H3_59451</name>
</gene>
<evidence type="ECO:0000313" key="1">
    <source>
        <dbReference type="EMBL" id="GAI49393.1"/>
    </source>
</evidence>
<evidence type="ECO:0008006" key="2">
    <source>
        <dbReference type="Google" id="ProtNLM"/>
    </source>
</evidence>
<name>X1P0I5_9ZZZZ</name>
<dbReference type="AlphaFoldDB" id="X1P0I5"/>
<organism evidence="1">
    <name type="scientific">marine sediment metagenome</name>
    <dbReference type="NCBI Taxonomy" id="412755"/>
    <lineage>
        <taxon>unclassified sequences</taxon>
        <taxon>metagenomes</taxon>
        <taxon>ecological metagenomes</taxon>
    </lineage>
</organism>
<proteinExistence type="predicted"/>
<comment type="caution">
    <text evidence="1">The sequence shown here is derived from an EMBL/GenBank/DDBJ whole genome shotgun (WGS) entry which is preliminary data.</text>
</comment>
<dbReference type="Gene3D" id="1.10.1370.30">
    <property type="match status" value="1"/>
</dbReference>
<accession>X1P0I5</accession>
<protein>
    <recommendedName>
        <fullName evidence="2">Peptidase M3A/M3B catalytic domain-containing protein</fullName>
    </recommendedName>
</protein>
<dbReference type="EMBL" id="BARV01038628">
    <property type="protein sequence ID" value="GAI49393.1"/>
    <property type="molecule type" value="Genomic_DNA"/>
</dbReference>